<dbReference type="PANTHER" id="PTHR10590">
    <property type="entry name" value="SODIUM/NUCLEOSIDE COTRANSPORTER"/>
    <property type="match status" value="1"/>
</dbReference>
<dbReference type="EMBL" id="JAEAOA010000605">
    <property type="protein sequence ID" value="KAK3594922.1"/>
    <property type="molecule type" value="Genomic_DNA"/>
</dbReference>
<protein>
    <recommendedName>
        <fullName evidence="7">Sodium/nucleoside cotransporter</fullName>
    </recommendedName>
</protein>
<feature type="transmembrane region" description="Helical" evidence="7">
    <location>
        <begin position="215"/>
        <end position="231"/>
    </location>
</feature>
<dbReference type="GO" id="GO:0005886">
    <property type="term" value="C:plasma membrane"/>
    <property type="evidence" value="ECO:0007669"/>
    <property type="project" value="UniProtKB-SubCell"/>
</dbReference>
<reference evidence="11" key="3">
    <citation type="submission" date="2023-05" db="EMBL/GenBank/DDBJ databases">
        <authorList>
            <person name="Smith C.H."/>
        </authorList>
    </citation>
    <scope>NUCLEOTIDE SEQUENCE</scope>
    <source>
        <strain evidence="11">CHS0354</strain>
        <tissue evidence="11">Mantle</tissue>
    </source>
</reference>
<comment type="subcellular location">
    <subcellularLocation>
        <location evidence="1">Cell membrane</location>
        <topology evidence="1">Multi-pass membrane protein</topology>
    </subcellularLocation>
</comment>
<keyword evidence="12" id="KW-1185">Reference proteome</keyword>
<feature type="transmembrane region" description="Helical" evidence="7">
    <location>
        <begin position="243"/>
        <end position="260"/>
    </location>
</feature>
<comment type="caution">
    <text evidence="11">The sequence shown here is derived from an EMBL/GenBank/DDBJ whole genome shotgun (WGS) entry which is preliminary data.</text>
</comment>
<evidence type="ECO:0000256" key="5">
    <source>
        <dbReference type="ARBA" id="ARBA00022989"/>
    </source>
</evidence>
<keyword evidence="4 7" id="KW-0812">Transmembrane</keyword>
<feature type="transmembrane region" description="Helical" evidence="7">
    <location>
        <begin position="110"/>
        <end position="132"/>
    </location>
</feature>
<feature type="transmembrane region" description="Helical" evidence="7">
    <location>
        <begin position="138"/>
        <end position="157"/>
    </location>
</feature>
<evidence type="ECO:0000259" key="8">
    <source>
        <dbReference type="Pfam" id="PF01773"/>
    </source>
</evidence>
<sequence>MTILTELYNMSEVQNTQLKIFQEKRQKEQHYKNSALSTYANQKVEYSSAQIDMVDIIQTNEKVKLDMEVQRENGHISADEDNLNVCERGVLKLQKACYNFIKAKKKAMKYMIYALLVAAYFVYFGYAIYYRFGDEGSHRLLGFTIFAVVLIIGKIFLNAYNVKVDTFLHCVETLLKSNRSMKVRTFTRWFLKVGVVIFLVVYIVMDIAIEEPRNLISVAGLMLYVMIFYVTSVNPSKINWHPVFWGIALQYIFALLILRTKWGYHIFQWLGDRVTEFLEYTMAGVIFVFGDLWFHHFVAFKVLSIVVFFASFVNIMYFLGVIQFLVRHIGLFLSFCMDTSPAESVNAAGNIFVGMAEAPLMIRPFLEDMTKSELHAVMTGGFATVAGNVLGAYIQFGVPANHLISASVMSAPASLAISKLAYPETEQVRTLSRDFSRMGKSQDRNLIEAASAGATASIKLVGAIAVNLIAFLSLLEFVNATLVWFGDRVGVHELSFQLICSYILYPVAFFMGTAPEDCRKVAELIGIKIFTNEFIAYEVLKDLISNRHKLENYTGIFNGTGPWSWQGDDIVLDITNETLTGGVISARSEVISTYVLCGFSNFGSIGIALGVMGSLAPKRKQELSKLVMRAMIAGNVACILTASIASLLYKEF</sequence>
<evidence type="ECO:0000256" key="6">
    <source>
        <dbReference type="ARBA" id="ARBA00023136"/>
    </source>
</evidence>
<dbReference type="InterPro" id="IPR011642">
    <property type="entry name" value="Gate_dom"/>
</dbReference>
<keyword evidence="3" id="KW-1003">Cell membrane</keyword>
<dbReference type="NCBIfam" id="TIGR00804">
    <property type="entry name" value="nupC"/>
    <property type="match status" value="1"/>
</dbReference>
<evidence type="ECO:0000259" key="10">
    <source>
        <dbReference type="Pfam" id="PF07670"/>
    </source>
</evidence>
<feature type="transmembrane region" description="Helical" evidence="7">
    <location>
        <begin position="374"/>
        <end position="396"/>
    </location>
</feature>
<organism evidence="11 12">
    <name type="scientific">Potamilus streckersoni</name>
    <dbReference type="NCBI Taxonomy" id="2493646"/>
    <lineage>
        <taxon>Eukaryota</taxon>
        <taxon>Metazoa</taxon>
        <taxon>Spiralia</taxon>
        <taxon>Lophotrochozoa</taxon>
        <taxon>Mollusca</taxon>
        <taxon>Bivalvia</taxon>
        <taxon>Autobranchia</taxon>
        <taxon>Heteroconchia</taxon>
        <taxon>Palaeoheterodonta</taxon>
        <taxon>Unionida</taxon>
        <taxon>Unionoidea</taxon>
        <taxon>Unionidae</taxon>
        <taxon>Ambleminae</taxon>
        <taxon>Lampsilini</taxon>
        <taxon>Potamilus</taxon>
    </lineage>
</organism>
<evidence type="ECO:0000313" key="11">
    <source>
        <dbReference type="EMBL" id="KAK3594922.1"/>
    </source>
</evidence>
<evidence type="ECO:0000256" key="1">
    <source>
        <dbReference type="ARBA" id="ARBA00004651"/>
    </source>
</evidence>
<accession>A0AAE0SMP4</accession>
<dbReference type="InterPro" id="IPR008276">
    <property type="entry name" value="C_nuclsd_transpt"/>
</dbReference>
<evidence type="ECO:0000256" key="7">
    <source>
        <dbReference type="RuleBase" id="RU362018"/>
    </source>
</evidence>
<feature type="transmembrane region" description="Helical" evidence="7">
    <location>
        <begin position="305"/>
        <end position="325"/>
    </location>
</feature>
<dbReference type="Pfam" id="PF07662">
    <property type="entry name" value="Nucleos_tra2_C"/>
    <property type="match status" value="1"/>
</dbReference>
<dbReference type="GO" id="GO:0005415">
    <property type="term" value="F:nucleoside:sodium symporter activity"/>
    <property type="evidence" value="ECO:0007669"/>
    <property type="project" value="TreeGrafter"/>
</dbReference>
<name>A0AAE0SMP4_9BIVA</name>
<evidence type="ECO:0000313" key="12">
    <source>
        <dbReference type="Proteomes" id="UP001195483"/>
    </source>
</evidence>
<evidence type="ECO:0000256" key="2">
    <source>
        <dbReference type="ARBA" id="ARBA00009033"/>
    </source>
</evidence>
<feature type="domain" description="Concentrative nucleoside transporter N-terminal" evidence="8">
    <location>
        <begin position="219"/>
        <end position="292"/>
    </location>
</feature>
<dbReference type="InterPro" id="IPR002668">
    <property type="entry name" value="CNT_N_dom"/>
</dbReference>
<feature type="domain" description="Concentrative nucleoside transporter C-terminal" evidence="9">
    <location>
        <begin position="402"/>
        <end position="645"/>
    </location>
</feature>
<evidence type="ECO:0000256" key="4">
    <source>
        <dbReference type="ARBA" id="ARBA00022692"/>
    </source>
</evidence>
<dbReference type="InterPro" id="IPR018270">
    <property type="entry name" value="C_nuclsd_transpt_met_bac"/>
</dbReference>
<keyword evidence="6 7" id="KW-0472">Membrane</keyword>
<evidence type="ECO:0000259" key="9">
    <source>
        <dbReference type="Pfam" id="PF07662"/>
    </source>
</evidence>
<gene>
    <name evidence="11" type="ORF">CHS0354_009308</name>
</gene>
<evidence type="ECO:0000256" key="3">
    <source>
        <dbReference type="ARBA" id="ARBA00022475"/>
    </source>
</evidence>
<reference evidence="11" key="1">
    <citation type="journal article" date="2021" name="Genome Biol. Evol.">
        <title>A High-Quality Reference Genome for a Parasitic Bivalve with Doubly Uniparental Inheritance (Bivalvia: Unionida).</title>
        <authorList>
            <person name="Smith C.H."/>
        </authorList>
    </citation>
    <scope>NUCLEOTIDE SEQUENCE</scope>
    <source>
        <strain evidence="11">CHS0354</strain>
    </source>
</reference>
<feature type="transmembrane region" description="Helical" evidence="7">
    <location>
        <begin position="594"/>
        <end position="615"/>
    </location>
</feature>
<dbReference type="Pfam" id="PF01773">
    <property type="entry name" value="Nucleos_tra2_N"/>
    <property type="match status" value="1"/>
</dbReference>
<feature type="transmembrane region" description="Helical" evidence="7">
    <location>
        <begin position="627"/>
        <end position="649"/>
    </location>
</feature>
<dbReference type="InterPro" id="IPR011657">
    <property type="entry name" value="CNT_C_dom"/>
</dbReference>
<keyword evidence="7" id="KW-0813">Transport</keyword>
<dbReference type="AlphaFoldDB" id="A0AAE0SMP4"/>
<keyword evidence="5 7" id="KW-1133">Transmembrane helix</keyword>
<reference evidence="11" key="2">
    <citation type="journal article" date="2021" name="Genome Biol. Evol.">
        <title>Developing a high-quality reference genome for a parasitic bivalve with doubly uniparental inheritance (Bivalvia: Unionida).</title>
        <authorList>
            <person name="Smith C.H."/>
        </authorList>
    </citation>
    <scope>NUCLEOTIDE SEQUENCE</scope>
    <source>
        <strain evidence="11">CHS0354</strain>
        <tissue evidence="11">Mantle</tissue>
    </source>
</reference>
<feature type="transmembrane region" description="Helical" evidence="7">
    <location>
        <begin position="280"/>
        <end position="298"/>
    </location>
</feature>
<dbReference type="Pfam" id="PF07670">
    <property type="entry name" value="Gate"/>
    <property type="match status" value="1"/>
</dbReference>
<comment type="similarity">
    <text evidence="2 7">Belongs to the concentrative nucleoside transporter (CNT) (TC 2.A.41) family.</text>
</comment>
<feature type="transmembrane region" description="Helical" evidence="7">
    <location>
        <begin position="446"/>
        <end position="474"/>
    </location>
</feature>
<proteinExistence type="inferred from homology"/>
<dbReference type="PANTHER" id="PTHR10590:SF4">
    <property type="entry name" value="SOLUTE CARRIER FAMILY 28 MEMBER 3"/>
    <property type="match status" value="1"/>
</dbReference>
<feature type="domain" description="Nucleoside transporter/FeoB GTPase Gate" evidence="10">
    <location>
        <begin position="299"/>
        <end position="397"/>
    </location>
</feature>
<feature type="transmembrane region" description="Helical" evidence="7">
    <location>
        <begin position="189"/>
        <end position="209"/>
    </location>
</feature>
<dbReference type="Proteomes" id="UP001195483">
    <property type="component" value="Unassembled WGS sequence"/>
</dbReference>
<feature type="transmembrane region" description="Helical" evidence="7">
    <location>
        <begin position="494"/>
        <end position="514"/>
    </location>
</feature>